<dbReference type="SUPFAM" id="SSF51556">
    <property type="entry name" value="Metallo-dependent hydrolases"/>
    <property type="match status" value="1"/>
</dbReference>
<evidence type="ECO:0000256" key="1">
    <source>
        <dbReference type="ARBA" id="ARBA00006745"/>
    </source>
</evidence>
<dbReference type="FunFam" id="3.20.20.140:FF:000014">
    <property type="entry name" value="5-methylthioadenosine/S-adenosylhomocysteine deaminase"/>
    <property type="match status" value="1"/>
</dbReference>
<dbReference type="InterPro" id="IPR032466">
    <property type="entry name" value="Metal_Hydrolase"/>
</dbReference>
<evidence type="ECO:0000313" key="6">
    <source>
        <dbReference type="EMBL" id="MCX2523384.1"/>
    </source>
</evidence>
<dbReference type="InterPro" id="IPR006680">
    <property type="entry name" value="Amidohydro-rel"/>
</dbReference>
<comment type="similarity">
    <text evidence="1">Belongs to the metallo-dependent hydrolases superfamily. ATZ/TRZ family.</text>
</comment>
<keyword evidence="4" id="KW-0862">Zinc</keyword>
<keyword evidence="7" id="KW-1185">Reference proteome</keyword>
<gene>
    <name evidence="6" type="ORF">OQ287_03955</name>
</gene>
<dbReference type="RefSeq" id="WP_265895660.1">
    <property type="nucleotide sequence ID" value="NZ_JAPIVE010000001.1"/>
</dbReference>
<dbReference type="GO" id="GO:0046872">
    <property type="term" value="F:metal ion binding"/>
    <property type="evidence" value="ECO:0007669"/>
    <property type="project" value="UniProtKB-KW"/>
</dbReference>
<dbReference type="GO" id="GO:0016814">
    <property type="term" value="F:hydrolase activity, acting on carbon-nitrogen (but not peptide) bonds, in cyclic amidines"/>
    <property type="evidence" value="ECO:0007669"/>
    <property type="project" value="UniProtKB-ARBA"/>
</dbReference>
<dbReference type="Gene3D" id="2.30.40.10">
    <property type="entry name" value="Urease, subunit C, domain 1"/>
    <property type="match status" value="1"/>
</dbReference>
<feature type="domain" description="Amidohydrolase-related" evidence="5">
    <location>
        <begin position="66"/>
        <end position="414"/>
    </location>
</feature>
<dbReference type="InterPro" id="IPR011059">
    <property type="entry name" value="Metal-dep_hydrolase_composite"/>
</dbReference>
<dbReference type="Gene3D" id="3.20.20.140">
    <property type="entry name" value="Metal-dependent hydrolases"/>
    <property type="match status" value="1"/>
</dbReference>
<evidence type="ECO:0000256" key="3">
    <source>
        <dbReference type="ARBA" id="ARBA00022801"/>
    </source>
</evidence>
<proteinExistence type="inferred from homology"/>
<dbReference type="NCBIfam" id="NF006549">
    <property type="entry name" value="PRK09045.1"/>
    <property type="match status" value="1"/>
</dbReference>
<dbReference type="Proteomes" id="UP001165678">
    <property type="component" value="Unassembled WGS sequence"/>
</dbReference>
<reference evidence="6" key="1">
    <citation type="submission" date="2022-11" db="EMBL/GenBank/DDBJ databases">
        <title>Larsenimonas rhizosphaerae sp. nov., isolated from a tidal mudflat.</title>
        <authorList>
            <person name="Lee S.D."/>
            <person name="Kim I.S."/>
        </authorList>
    </citation>
    <scope>NUCLEOTIDE SEQUENCE</scope>
    <source>
        <strain evidence="6">GH2-1</strain>
    </source>
</reference>
<evidence type="ECO:0000256" key="2">
    <source>
        <dbReference type="ARBA" id="ARBA00022723"/>
    </source>
</evidence>
<accession>A0AA42CTM3</accession>
<dbReference type="GO" id="GO:0019239">
    <property type="term" value="F:deaminase activity"/>
    <property type="evidence" value="ECO:0007669"/>
    <property type="project" value="UniProtKB-ARBA"/>
</dbReference>
<evidence type="ECO:0000256" key="4">
    <source>
        <dbReference type="ARBA" id="ARBA00022833"/>
    </source>
</evidence>
<dbReference type="SUPFAM" id="SSF51338">
    <property type="entry name" value="Composite domain of metallo-dependent hydrolases"/>
    <property type="match status" value="1"/>
</dbReference>
<dbReference type="AlphaFoldDB" id="A0AA42CTM3"/>
<dbReference type="PANTHER" id="PTHR43794:SF11">
    <property type="entry name" value="AMIDOHYDROLASE-RELATED DOMAIN-CONTAINING PROTEIN"/>
    <property type="match status" value="1"/>
</dbReference>
<sequence length="446" mass="48404">MLPEAAQQVDLLLECRWLLPMTDDQPSLEWQGVAIDKGLIVGYWPLEEARQRVMPDRVHALHQHAVIPGLVNAHNHAGMSLLRGYADDLPLMSWLNDHIWPAEARFMRGDFVADGTRLAMAEMIRSGTTTFSDMYLAPEDVVDSIAEFGMRAQLCTPLIDFDIPWSRNFTHGLEKTRALTDQIRPFPALSLAFGPHAPYTVSDESLTLLARAQQALGLPIQMHVHETADEVNQGVTAAGIRPIERLHRAGLLGPGFQAVHMTQLTESDMALVKSTGTSVIHCPQSNLKLASGMCPVKVLLDQGIPVALGTDGACSNNDLDMFDEMKTAALLAKGHSGNAQALPAMDALAMATREGARALGLGDITGQIKTGYAADITAVDLQALNTVPVHHPESALVYAVNSRQVSHVMVAGKLLLEHGQLTGIDEKALLDTVAQRLSEMTTEYTQ</sequence>
<dbReference type="CDD" id="cd01298">
    <property type="entry name" value="ATZ_TRZ_like"/>
    <property type="match status" value="1"/>
</dbReference>
<dbReference type="EMBL" id="JAPIVE010000001">
    <property type="protein sequence ID" value="MCX2523384.1"/>
    <property type="molecule type" value="Genomic_DNA"/>
</dbReference>
<comment type="caution">
    <text evidence="6">The sequence shown here is derived from an EMBL/GenBank/DDBJ whole genome shotgun (WGS) entry which is preliminary data.</text>
</comment>
<dbReference type="Pfam" id="PF01979">
    <property type="entry name" value="Amidohydro_1"/>
    <property type="match status" value="1"/>
</dbReference>
<keyword evidence="3 6" id="KW-0378">Hydrolase</keyword>
<dbReference type="InterPro" id="IPR050287">
    <property type="entry name" value="MTA/SAH_deaminase"/>
</dbReference>
<organism evidence="6 7">
    <name type="scientific">Larsenimonas rhizosphaerae</name>
    <dbReference type="NCBI Taxonomy" id="2944682"/>
    <lineage>
        <taxon>Bacteria</taxon>
        <taxon>Pseudomonadati</taxon>
        <taxon>Pseudomonadota</taxon>
        <taxon>Gammaproteobacteria</taxon>
        <taxon>Oceanospirillales</taxon>
        <taxon>Halomonadaceae</taxon>
        <taxon>Larsenimonas</taxon>
    </lineage>
</organism>
<evidence type="ECO:0000259" key="5">
    <source>
        <dbReference type="Pfam" id="PF01979"/>
    </source>
</evidence>
<dbReference type="PANTHER" id="PTHR43794">
    <property type="entry name" value="AMINOHYDROLASE SSNA-RELATED"/>
    <property type="match status" value="1"/>
</dbReference>
<keyword evidence="2" id="KW-0479">Metal-binding</keyword>
<protein>
    <submittedName>
        <fullName evidence="6">TRZ/ATZ family hydrolase</fullName>
    </submittedName>
</protein>
<name>A0AA42CTM3_9GAMM</name>
<evidence type="ECO:0000313" key="7">
    <source>
        <dbReference type="Proteomes" id="UP001165678"/>
    </source>
</evidence>